<dbReference type="Pfam" id="PF11799">
    <property type="entry name" value="IMS_C"/>
    <property type="match status" value="1"/>
</dbReference>
<evidence type="ECO:0000256" key="1">
    <source>
        <dbReference type="ARBA" id="ARBA00010945"/>
    </source>
</evidence>
<dbReference type="PANTHER" id="PTHR11076:SF35">
    <property type="entry name" value="DNA REPAIR PROTEIN HOMOLOG YOBH"/>
    <property type="match status" value="1"/>
</dbReference>
<dbReference type="InterPro" id="IPR036775">
    <property type="entry name" value="DNA_pol_Y-fam_lit_finger_sf"/>
</dbReference>
<dbReference type="SUPFAM" id="SSF56672">
    <property type="entry name" value="DNA/RNA polymerases"/>
    <property type="match status" value="1"/>
</dbReference>
<dbReference type="Pfam" id="PF21999">
    <property type="entry name" value="IMS_HHH_1"/>
    <property type="match status" value="1"/>
</dbReference>
<dbReference type="EMBL" id="SJPH01000002">
    <property type="protein sequence ID" value="TWT47801.1"/>
    <property type="molecule type" value="Genomic_DNA"/>
</dbReference>
<dbReference type="GO" id="GO:0005829">
    <property type="term" value="C:cytosol"/>
    <property type="evidence" value="ECO:0007669"/>
    <property type="project" value="TreeGrafter"/>
</dbReference>
<evidence type="ECO:0000313" key="3">
    <source>
        <dbReference type="EMBL" id="TWT47801.1"/>
    </source>
</evidence>
<sequence>MHRVDWLFLDMNAFFASAEQHLRPELRGRPVAVVPTMTDRTCCIAVSYEARPYGIKTGTNVGEARRRCPGIALIRGNHEDYVTLHHEIVRVVNTVLPVEMVCSIDEMACRLDPRQRSVDEAVRVAERVKRAIAEEIGPALRCSVGLATNRFLAKVASNLQKPNGLSVIVREELPQRLYGLALDDFPGIGSRMLRRLQNRGVRTTRQLTALSRVDLREVWGSVIGEHWWHALRGDEVAPTPTTRRSLGHSHVLPPALRTDDGAKGVLVRLTHKAAARLRKIGYVAGRFEVGVGYAGEDGWRARSNLSRVNDTPTLLKALETLWRERPLEGVPFRVGVTLTRLSLAHREALPLFAEDRQAHSAARTMDAVNAKFGVNSIYLASMHEARTTAPMRIAFMHIPDLDPATELTPLAPESWDRSPKKGA</sequence>
<dbReference type="InterPro" id="IPR043128">
    <property type="entry name" value="Rev_trsase/Diguanyl_cyclase"/>
</dbReference>
<keyword evidence="4" id="KW-1185">Reference proteome</keyword>
<dbReference type="Proteomes" id="UP000318995">
    <property type="component" value="Unassembled WGS sequence"/>
</dbReference>
<name>A0A5C5WCM4_9BACT</name>
<dbReference type="Pfam" id="PF00817">
    <property type="entry name" value="IMS"/>
    <property type="match status" value="1"/>
</dbReference>
<dbReference type="SUPFAM" id="SSF100879">
    <property type="entry name" value="Lesion bypass DNA polymerase (Y-family), little finger domain"/>
    <property type="match status" value="1"/>
</dbReference>
<accession>A0A5C5WCM4</accession>
<dbReference type="GO" id="GO:0009432">
    <property type="term" value="P:SOS response"/>
    <property type="evidence" value="ECO:0007669"/>
    <property type="project" value="TreeGrafter"/>
</dbReference>
<reference evidence="3 4" key="1">
    <citation type="submission" date="2019-02" db="EMBL/GenBank/DDBJ databases">
        <title>Deep-cultivation of Planctomycetes and their phenomic and genomic characterization uncovers novel biology.</title>
        <authorList>
            <person name="Wiegand S."/>
            <person name="Jogler M."/>
            <person name="Boedeker C."/>
            <person name="Pinto D."/>
            <person name="Vollmers J."/>
            <person name="Rivas-Marin E."/>
            <person name="Kohn T."/>
            <person name="Peeters S.H."/>
            <person name="Heuer A."/>
            <person name="Rast P."/>
            <person name="Oberbeckmann S."/>
            <person name="Bunk B."/>
            <person name="Jeske O."/>
            <person name="Meyerdierks A."/>
            <person name="Storesund J.E."/>
            <person name="Kallscheuer N."/>
            <person name="Luecker S."/>
            <person name="Lage O.M."/>
            <person name="Pohl T."/>
            <person name="Merkel B.J."/>
            <person name="Hornburger P."/>
            <person name="Mueller R.-W."/>
            <person name="Bruemmer F."/>
            <person name="Labrenz M."/>
            <person name="Spormann A.M."/>
            <person name="Op Den Camp H."/>
            <person name="Overmann J."/>
            <person name="Amann R."/>
            <person name="Jetten M.S.M."/>
            <person name="Mascher T."/>
            <person name="Medema M.H."/>
            <person name="Devos D.P."/>
            <person name="Kaster A.-K."/>
            <person name="Ovreas L."/>
            <person name="Rohde M."/>
            <person name="Galperin M.Y."/>
            <person name="Jogler C."/>
        </authorList>
    </citation>
    <scope>NUCLEOTIDE SEQUENCE [LARGE SCALE GENOMIC DNA]</scope>
    <source>
        <strain evidence="3 4">Pla111</strain>
    </source>
</reference>
<evidence type="ECO:0000259" key="2">
    <source>
        <dbReference type="PROSITE" id="PS50173"/>
    </source>
</evidence>
<dbReference type="AlphaFoldDB" id="A0A5C5WCM4"/>
<dbReference type="InterPro" id="IPR053848">
    <property type="entry name" value="IMS_HHH_1"/>
</dbReference>
<dbReference type="InterPro" id="IPR017961">
    <property type="entry name" value="DNA_pol_Y-fam_little_finger"/>
</dbReference>
<proteinExistence type="inferred from homology"/>
<organism evidence="3 4">
    <name type="scientific">Botrimarina hoheduenensis</name>
    <dbReference type="NCBI Taxonomy" id="2528000"/>
    <lineage>
        <taxon>Bacteria</taxon>
        <taxon>Pseudomonadati</taxon>
        <taxon>Planctomycetota</taxon>
        <taxon>Planctomycetia</taxon>
        <taxon>Pirellulales</taxon>
        <taxon>Lacipirellulaceae</taxon>
        <taxon>Botrimarina</taxon>
    </lineage>
</organism>
<dbReference type="PANTHER" id="PTHR11076">
    <property type="entry name" value="DNA REPAIR POLYMERASE UMUC / TRANSFERASE FAMILY MEMBER"/>
    <property type="match status" value="1"/>
</dbReference>
<evidence type="ECO:0000313" key="4">
    <source>
        <dbReference type="Proteomes" id="UP000318995"/>
    </source>
</evidence>
<dbReference type="GO" id="GO:0003887">
    <property type="term" value="F:DNA-directed DNA polymerase activity"/>
    <property type="evidence" value="ECO:0007669"/>
    <property type="project" value="UniProtKB-EC"/>
</dbReference>
<keyword evidence="3" id="KW-0808">Transferase</keyword>
<dbReference type="PROSITE" id="PS50173">
    <property type="entry name" value="UMUC"/>
    <property type="match status" value="1"/>
</dbReference>
<dbReference type="Gene3D" id="3.30.70.270">
    <property type="match status" value="1"/>
</dbReference>
<dbReference type="RefSeq" id="WP_146572665.1">
    <property type="nucleotide sequence ID" value="NZ_SJPH01000002.1"/>
</dbReference>
<dbReference type="Gene3D" id="1.10.150.20">
    <property type="entry name" value="5' to 3' exonuclease, C-terminal subdomain"/>
    <property type="match status" value="1"/>
</dbReference>
<protein>
    <submittedName>
        <fullName evidence="3">DNA polymerase IV</fullName>
        <ecNumber evidence="3">2.7.7.7</ecNumber>
    </submittedName>
</protein>
<gene>
    <name evidence="3" type="primary">dinB</name>
    <name evidence="3" type="ORF">Pla111_14240</name>
</gene>
<keyword evidence="3" id="KW-0548">Nucleotidyltransferase</keyword>
<dbReference type="GO" id="GO:0042276">
    <property type="term" value="P:error-prone translesion synthesis"/>
    <property type="evidence" value="ECO:0007669"/>
    <property type="project" value="TreeGrafter"/>
</dbReference>
<dbReference type="CDD" id="cd00424">
    <property type="entry name" value="PolY"/>
    <property type="match status" value="1"/>
</dbReference>
<feature type="domain" description="UmuC" evidence="2">
    <location>
        <begin position="6"/>
        <end position="189"/>
    </location>
</feature>
<dbReference type="OrthoDB" id="9808813at2"/>
<dbReference type="InterPro" id="IPR043502">
    <property type="entry name" value="DNA/RNA_pol_sf"/>
</dbReference>
<dbReference type="InterPro" id="IPR001126">
    <property type="entry name" value="UmuC"/>
</dbReference>
<dbReference type="GO" id="GO:0003684">
    <property type="term" value="F:damaged DNA binding"/>
    <property type="evidence" value="ECO:0007669"/>
    <property type="project" value="InterPro"/>
</dbReference>
<dbReference type="Gene3D" id="3.40.1170.60">
    <property type="match status" value="1"/>
</dbReference>
<comment type="caution">
    <text evidence="3">The sequence shown here is derived from an EMBL/GenBank/DDBJ whole genome shotgun (WGS) entry which is preliminary data.</text>
</comment>
<dbReference type="GO" id="GO:0006281">
    <property type="term" value="P:DNA repair"/>
    <property type="evidence" value="ECO:0007669"/>
    <property type="project" value="InterPro"/>
</dbReference>
<dbReference type="InterPro" id="IPR050116">
    <property type="entry name" value="DNA_polymerase-Y"/>
</dbReference>
<dbReference type="EC" id="2.7.7.7" evidence="3"/>
<comment type="similarity">
    <text evidence="1">Belongs to the DNA polymerase type-Y family.</text>
</comment>